<proteinExistence type="predicted"/>
<evidence type="ECO:0000256" key="1">
    <source>
        <dbReference type="SAM" id="Phobius"/>
    </source>
</evidence>
<keyword evidence="1" id="KW-0472">Membrane</keyword>
<evidence type="ECO:0000313" key="3">
    <source>
        <dbReference type="Proteomes" id="UP000006310"/>
    </source>
</evidence>
<dbReference type="KEGG" id="kng:KNAG_0H03170"/>
<feature type="transmembrane region" description="Helical" evidence="1">
    <location>
        <begin position="44"/>
        <end position="64"/>
    </location>
</feature>
<reference evidence="3" key="2">
    <citation type="submission" date="2012-08" db="EMBL/GenBank/DDBJ databases">
        <title>Genome sequence of Kazachstania naganishii.</title>
        <authorList>
            <person name="Gordon J.L."/>
            <person name="Armisen D."/>
            <person name="Proux-Wera E."/>
            <person name="OhEigeartaigh S.S."/>
            <person name="Byrne K.P."/>
            <person name="Wolfe K.H."/>
        </authorList>
    </citation>
    <scope>NUCLEOTIDE SEQUENCE [LARGE SCALE GENOMIC DNA]</scope>
    <source>
        <strain evidence="3">ATCC MYA-139 / BCRC 22969 / CBS 8797 / CCRC 22969 / KCTC 17520 / NBRC 10181 / NCYC 3082</strain>
    </source>
</reference>
<dbReference type="RefSeq" id="XP_022465977.1">
    <property type="nucleotide sequence ID" value="XM_022609597.1"/>
</dbReference>
<accession>J7S1Y9</accession>
<keyword evidence="1" id="KW-0812">Transmembrane</keyword>
<protein>
    <submittedName>
        <fullName evidence="2">Uncharacterized protein</fullName>
    </submittedName>
</protein>
<keyword evidence="1" id="KW-1133">Transmembrane helix</keyword>
<keyword evidence="3" id="KW-1185">Reference proteome</keyword>
<dbReference type="HOGENOM" id="CLU_2740398_0_0_1"/>
<evidence type="ECO:0000313" key="2">
    <source>
        <dbReference type="EMBL" id="CCK71732.1"/>
    </source>
</evidence>
<dbReference type="AlphaFoldDB" id="J7S1Y9"/>
<name>J7S1Y9_HUIN7</name>
<gene>
    <name evidence="2" type="primary">KNAG0H03170</name>
    <name evidence="2" type="ordered locus">KNAG_0H03170</name>
</gene>
<sequence>MFRSQVSKSLQRMSKPIGLRYASSGGRVGPGFYRTEIKRRIPQVALWGSGLFLVLEWPFFFKWYNQWAHGV</sequence>
<organism evidence="2 3">
    <name type="scientific">Huiozyma naganishii (strain ATCC MYA-139 / BCRC 22969 / CBS 8797 / KCTC 17520 / NBRC 10181 / NCYC 3082 / Yp74L-3)</name>
    <name type="common">Yeast</name>
    <name type="synonym">Kazachstania naganishii</name>
    <dbReference type="NCBI Taxonomy" id="1071383"/>
    <lineage>
        <taxon>Eukaryota</taxon>
        <taxon>Fungi</taxon>
        <taxon>Dikarya</taxon>
        <taxon>Ascomycota</taxon>
        <taxon>Saccharomycotina</taxon>
        <taxon>Saccharomycetes</taxon>
        <taxon>Saccharomycetales</taxon>
        <taxon>Saccharomycetaceae</taxon>
        <taxon>Huiozyma</taxon>
    </lineage>
</organism>
<dbReference type="EMBL" id="HE978321">
    <property type="protein sequence ID" value="CCK71732.1"/>
    <property type="molecule type" value="Genomic_DNA"/>
</dbReference>
<dbReference type="GeneID" id="34527464"/>
<dbReference type="Proteomes" id="UP000006310">
    <property type="component" value="Chromosome 8"/>
</dbReference>
<reference evidence="2 3" key="1">
    <citation type="journal article" date="2011" name="Proc. Natl. Acad. Sci. U.S.A.">
        <title>Evolutionary erosion of yeast sex chromosomes by mating-type switching accidents.</title>
        <authorList>
            <person name="Gordon J.L."/>
            <person name="Armisen D."/>
            <person name="Proux-Wera E."/>
            <person name="Oheigeartaigh S.S."/>
            <person name="Byrne K.P."/>
            <person name="Wolfe K.H."/>
        </authorList>
    </citation>
    <scope>NUCLEOTIDE SEQUENCE [LARGE SCALE GENOMIC DNA]</scope>
    <source>
        <strain evidence="3">ATCC MYA-139 / BCRC 22969 / CBS 8797 / CCRC 22969 / KCTC 17520 / NBRC 10181 / NCYC 3082</strain>
    </source>
</reference>